<reference evidence="4 5" key="1">
    <citation type="submission" date="2015-12" db="EMBL/GenBank/DDBJ databases">
        <title>Genome sequence of Aneurinibacillus soli.</title>
        <authorList>
            <person name="Lee J.S."/>
            <person name="Lee K.C."/>
            <person name="Kim K.K."/>
            <person name="Lee B.W."/>
        </authorList>
    </citation>
    <scope>NUCLEOTIDE SEQUENCE [LARGE SCALE GENOMIC DNA]</scope>
    <source>
        <strain evidence="4 5">CB4</strain>
    </source>
</reference>
<dbReference type="AlphaFoldDB" id="A0A0U5BKA8"/>
<name>A0A0U5BKA8_9BACL</name>
<dbReference type="SMART" id="SM00479">
    <property type="entry name" value="EXOIII"/>
    <property type="match status" value="1"/>
</dbReference>
<keyword evidence="5" id="KW-1185">Reference proteome</keyword>
<dbReference type="GO" id="GO:0003676">
    <property type="term" value="F:nucleic acid binding"/>
    <property type="evidence" value="ECO:0007669"/>
    <property type="project" value="InterPro"/>
</dbReference>
<dbReference type="InterPro" id="IPR047201">
    <property type="entry name" value="ERI-1_3'hExo-like"/>
</dbReference>
<evidence type="ECO:0000313" key="4">
    <source>
        <dbReference type="EMBL" id="BAU28638.1"/>
    </source>
</evidence>
<evidence type="ECO:0000256" key="3">
    <source>
        <dbReference type="ARBA" id="ARBA00022839"/>
    </source>
</evidence>
<dbReference type="PANTHER" id="PTHR23044">
    <property type="entry name" value="3'-5' EXONUCLEASE ERI1-RELATED"/>
    <property type="match status" value="1"/>
</dbReference>
<evidence type="ECO:0000313" key="5">
    <source>
        <dbReference type="Proteomes" id="UP000217696"/>
    </source>
</evidence>
<sequence>MKNQYIFLDFEFTTFEKKEAPRGFFHEVIEAGIIVVKDWEIIDTYSSLVSPVFFPELGEKCRKLTGITQDDVQSGIPFDHMIMELLTRYEPAGTTLVTWGDLDIKGLRRNCREHKVKFPFSVMLDDWLDLSKAYQFYYGHKDTPGLWAALTKYGLADKAQAHRALDDAVATFKVMQQMQQDNWVYDPKKPTMQTSIADLMDGSNMALLEKLRQQLS</sequence>
<gene>
    <name evidence="4" type="ORF">CB4_02813</name>
</gene>
<organism evidence="4 5">
    <name type="scientific">Aneurinibacillus soli</name>
    <dbReference type="NCBI Taxonomy" id="1500254"/>
    <lineage>
        <taxon>Bacteria</taxon>
        <taxon>Bacillati</taxon>
        <taxon>Bacillota</taxon>
        <taxon>Bacilli</taxon>
        <taxon>Bacillales</taxon>
        <taxon>Paenibacillaceae</taxon>
        <taxon>Aneurinibacillus group</taxon>
        <taxon>Aneurinibacillus</taxon>
    </lineage>
</organism>
<keyword evidence="1" id="KW-0540">Nuclease</keyword>
<evidence type="ECO:0000256" key="2">
    <source>
        <dbReference type="ARBA" id="ARBA00022801"/>
    </source>
</evidence>
<dbReference type="InterPro" id="IPR013520">
    <property type="entry name" value="Ribonucl_H"/>
</dbReference>
<dbReference type="EMBL" id="AP017312">
    <property type="protein sequence ID" value="BAU28638.1"/>
    <property type="molecule type" value="Genomic_DNA"/>
</dbReference>
<dbReference type="Proteomes" id="UP000217696">
    <property type="component" value="Chromosome"/>
</dbReference>
<dbReference type="Gene3D" id="3.30.420.10">
    <property type="entry name" value="Ribonuclease H-like superfamily/Ribonuclease H"/>
    <property type="match status" value="1"/>
</dbReference>
<dbReference type="PANTHER" id="PTHR23044:SF61">
    <property type="entry name" value="3'-5' EXORIBONUCLEASE 1-RELATED"/>
    <property type="match status" value="1"/>
</dbReference>
<dbReference type="InterPro" id="IPR051274">
    <property type="entry name" value="3-5_Exoribonuclease"/>
</dbReference>
<keyword evidence="3" id="KW-0269">Exonuclease</keyword>
<proteinExistence type="predicted"/>
<dbReference type="KEGG" id="asoc:CB4_02813"/>
<accession>A0A0U5BKA8</accession>
<evidence type="ECO:0000256" key="1">
    <source>
        <dbReference type="ARBA" id="ARBA00022722"/>
    </source>
</evidence>
<dbReference type="NCBIfam" id="NF005838">
    <property type="entry name" value="PRK07748.1"/>
    <property type="match status" value="1"/>
</dbReference>
<dbReference type="SUPFAM" id="SSF53098">
    <property type="entry name" value="Ribonuclease H-like"/>
    <property type="match status" value="1"/>
</dbReference>
<dbReference type="Pfam" id="PF00929">
    <property type="entry name" value="RNase_T"/>
    <property type="match status" value="1"/>
</dbReference>
<dbReference type="InterPro" id="IPR036397">
    <property type="entry name" value="RNaseH_sf"/>
</dbReference>
<protein>
    <submittedName>
        <fullName evidence="4">Sporulation inhibitor KapD</fullName>
    </submittedName>
</protein>
<dbReference type="GO" id="GO:0000175">
    <property type="term" value="F:3'-5'-RNA exonuclease activity"/>
    <property type="evidence" value="ECO:0007669"/>
    <property type="project" value="InterPro"/>
</dbReference>
<dbReference type="CDD" id="cd06133">
    <property type="entry name" value="ERI-1_3'hExo_like"/>
    <property type="match status" value="1"/>
</dbReference>
<dbReference type="InterPro" id="IPR012337">
    <property type="entry name" value="RNaseH-like_sf"/>
</dbReference>
<dbReference type="RefSeq" id="WP_157737982.1">
    <property type="nucleotide sequence ID" value="NZ_AP017312.1"/>
</dbReference>
<keyword evidence="2" id="KW-0378">Hydrolase</keyword>